<evidence type="ECO:0000313" key="6">
    <source>
        <dbReference type="Proteomes" id="UP001500707"/>
    </source>
</evidence>
<dbReference type="InterPro" id="IPR003439">
    <property type="entry name" value="ABC_transporter-like_ATP-bd"/>
</dbReference>
<dbReference type="Proteomes" id="UP001500707">
    <property type="component" value="Unassembled WGS sequence"/>
</dbReference>
<dbReference type="Pfam" id="PF00005">
    <property type="entry name" value="ABC_tran"/>
    <property type="match status" value="1"/>
</dbReference>
<proteinExistence type="predicted"/>
<dbReference type="PROSITE" id="PS50893">
    <property type="entry name" value="ABC_TRANSPORTER_2"/>
    <property type="match status" value="1"/>
</dbReference>
<dbReference type="Gene3D" id="3.40.50.300">
    <property type="entry name" value="P-loop containing nucleotide triphosphate hydrolases"/>
    <property type="match status" value="1"/>
</dbReference>
<evidence type="ECO:0000256" key="2">
    <source>
        <dbReference type="ARBA" id="ARBA00022741"/>
    </source>
</evidence>
<keyword evidence="1" id="KW-0813">Transport</keyword>
<dbReference type="InterPro" id="IPR017911">
    <property type="entry name" value="MacB-like_ATP-bd"/>
</dbReference>
<evidence type="ECO:0000259" key="4">
    <source>
        <dbReference type="PROSITE" id="PS50893"/>
    </source>
</evidence>
<dbReference type="InterPro" id="IPR003593">
    <property type="entry name" value="AAA+_ATPase"/>
</dbReference>
<dbReference type="PROSITE" id="PS00211">
    <property type="entry name" value="ABC_TRANSPORTER_1"/>
    <property type="match status" value="1"/>
</dbReference>
<dbReference type="InterPro" id="IPR015854">
    <property type="entry name" value="ABC_transpr_LolD-like"/>
</dbReference>
<dbReference type="InterPro" id="IPR017871">
    <property type="entry name" value="ABC_transporter-like_CS"/>
</dbReference>
<dbReference type="GO" id="GO:0005524">
    <property type="term" value="F:ATP binding"/>
    <property type="evidence" value="ECO:0007669"/>
    <property type="project" value="UniProtKB-KW"/>
</dbReference>
<comment type="caution">
    <text evidence="5">The sequence shown here is derived from an EMBL/GenBank/DDBJ whole genome shotgun (WGS) entry which is preliminary data.</text>
</comment>
<protein>
    <submittedName>
        <fullName evidence="5">ABC transporter ATP-binding protein</fullName>
    </submittedName>
</protein>
<evidence type="ECO:0000313" key="5">
    <source>
        <dbReference type="EMBL" id="GAA3529541.1"/>
    </source>
</evidence>
<dbReference type="PANTHER" id="PTHR24220">
    <property type="entry name" value="IMPORT ATP-BINDING PROTEIN"/>
    <property type="match status" value="1"/>
</dbReference>
<dbReference type="InterPro" id="IPR027417">
    <property type="entry name" value="P-loop_NTPase"/>
</dbReference>
<gene>
    <name evidence="5" type="ORF">GCM10022295_09320</name>
</gene>
<evidence type="ECO:0000256" key="1">
    <source>
        <dbReference type="ARBA" id="ARBA00022448"/>
    </source>
</evidence>
<keyword evidence="3 5" id="KW-0067">ATP-binding</keyword>
<evidence type="ECO:0000256" key="3">
    <source>
        <dbReference type="ARBA" id="ARBA00022840"/>
    </source>
</evidence>
<keyword evidence="2" id="KW-0547">Nucleotide-binding</keyword>
<keyword evidence="6" id="KW-1185">Reference proteome</keyword>
<accession>A0ABP6V658</accession>
<dbReference type="CDD" id="cd03255">
    <property type="entry name" value="ABC_MJ0796_LolCDE_FtsE"/>
    <property type="match status" value="1"/>
</dbReference>
<dbReference type="EMBL" id="BAABCE010000002">
    <property type="protein sequence ID" value="GAA3529541.1"/>
    <property type="molecule type" value="Genomic_DNA"/>
</dbReference>
<reference evidence="6" key="1">
    <citation type="journal article" date="2019" name="Int. J. Syst. Evol. Microbiol.">
        <title>The Global Catalogue of Microorganisms (GCM) 10K type strain sequencing project: providing services to taxonomists for standard genome sequencing and annotation.</title>
        <authorList>
            <consortium name="The Broad Institute Genomics Platform"/>
            <consortium name="The Broad Institute Genome Sequencing Center for Infectious Disease"/>
            <person name="Wu L."/>
            <person name="Ma J."/>
        </authorList>
    </citation>
    <scope>NUCLEOTIDE SEQUENCE [LARGE SCALE GENOMIC DNA]</scope>
    <source>
        <strain evidence="6">JCM 17656</strain>
    </source>
</reference>
<organism evidence="5 6">
    <name type="scientific">Streptomyces osmaniensis</name>
    <dbReference type="NCBI Taxonomy" id="593134"/>
    <lineage>
        <taxon>Bacteria</taxon>
        <taxon>Bacillati</taxon>
        <taxon>Actinomycetota</taxon>
        <taxon>Actinomycetes</taxon>
        <taxon>Kitasatosporales</taxon>
        <taxon>Streptomycetaceae</taxon>
        <taxon>Streptomyces</taxon>
    </lineage>
</organism>
<dbReference type="SUPFAM" id="SSF52540">
    <property type="entry name" value="P-loop containing nucleoside triphosphate hydrolases"/>
    <property type="match status" value="1"/>
</dbReference>
<sequence>MAFTLADDHRERIGREMQTLHPEDEAPGRMPSRVGCPDAGPPRSVLLMTVEDSSGEVVVRLDGVHKEYGETTALAGVSLEIRAGEAVAVMGPSGCGKSTLLNMIAGLDRPTGGTVVVHGENVGELSEKGLALYRRRRIGMIFQFFNLIDDLSALDNVALAAQLTGTPARQARRRALELFDELGIGHRRNAYPAVLSGGERQRVAVARALMNRPALLLADEPTGALDSRSGEQVMDLLLDLNQIGQTLILVTHDEHLARRCASRLVEFADGRVTGEHTLEPSA</sequence>
<name>A0ABP6V658_9ACTN</name>
<feature type="domain" description="ABC transporter" evidence="4">
    <location>
        <begin position="59"/>
        <end position="282"/>
    </location>
</feature>
<dbReference type="SMART" id="SM00382">
    <property type="entry name" value="AAA"/>
    <property type="match status" value="1"/>
</dbReference>